<keyword evidence="1" id="KW-0560">Oxidoreductase</keyword>
<comment type="caution">
    <text evidence="1">The sequence shown here is derived from an EMBL/GenBank/DDBJ whole genome shotgun (WGS) entry which is preliminary data.</text>
</comment>
<dbReference type="InterPro" id="IPR036196">
    <property type="entry name" value="Ptyr_pPase_sf"/>
</dbReference>
<dbReference type="Gene3D" id="3.40.50.2300">
    <property type="match status" value="1"/>
</dbReference>
<dbReference type="EC" id="1.20.4.1" evidence="1"/>
<name>A0AAE3Y5G1_9FLAO</name>
<protein>
    <submittedName>
        <fullName evidence="1">Arsenate reductase</fullName>
        <ecNumber evidence="1">1.20.4.1</ecNumber>
    </submittedName>
</protein>
<dbReference type="PANTHER" id="PTHR43428:SF1">
    <property type="entry name" value="ARSENATE REDUCTASE"/>
    <property type="match status" value="1"/>
</dbReference>
<evidence type="ECO:0000313" key="2">
    <source>
        <dbReference type="Proteomes" id="UP001184861"/>
    </source>
</evidence>
<dbReference type="AlphaFoldDB" id="A0AAE3Y5G1"/>
<dbReference type="PANTHER" id="PTHR43428">
    <property type="entry name" value="ARSENATE REDUCTASE"/>
    <property type="match status" value="1"/>
</dbReference>
<sequence length="209" mass="23501">MYKKIKETVSTLINTQNLTEKRRAALIPLIQFIQDKVNKGLDINLNFICTHNSRRSHLSQIWAQTAASYYNITRVYCYSGGTEETALFPKVAETLIHQGFEVFKIADTDNPVYVIKYDDNALPVIGFSKKYDSPFNPVSEFAAIMTCSQADEGCPFIPGAEKRIPITFEDPKVSDGTPEQTSVYAARSLEIAAALFYVFSTIRHEPLKS</sequence>
<dbReference type="EMBL" id="JAVDQY010000001">
    <property type="protein sequence ID" value="MDR6525763.1"/>
    <property type="molecule type" value="Genomic_DNA"/>
</dbReference>
<dbReference type="GO" id="GO:0008794">
    <property type="term" value="F:arsenate reductase (glutaredoxin) activity"/>
    <property type="evidence" value="ECO:0007669"/>
    <property type="project" value="UniProtKB-EC"/>
</dbReference>
<accession>A0AAE3Y5G1</accession>
<proteinExistence type="predicted"/>
<dbReference type="RefSeq" id="WP_309945263.1">
    <property type="nucleotide sequence ID" value="NZ_JAVDQY010000001.1"/>
</dbReference>
<dbReference type="SUPFAM" id="SSF52788">
    <property type="entry name" value="Phosphotyrosine protein phosphatases I"/>
    <property type="match status" value="1"/>
</dbReference>
<dbReference type="Proteomes" id="UP001184861">
    <property type="component" value="Unassembled WGS sequence"/>
</dbReference>
<reference evidence="1" key="1">
    <citation type="submission" date="2023-07" db="EMBL/GenBank/DDBJ databases">
        <title>Sorghum-associated microbial communities from plants grown in Nebraska, USA.</title>
        <authorList>
            <person name="Schachtman D."/>
        </authorList>
    </citation>
    <scope>NUCLEOTIDE SEQUENCE</scope>
    <source>
        <strain evidence="1">DS2360</strain>
    </source>
</reference>
<evidence type="ECO:0000313" key="1">
    <source>
        <dbReference type="EMBL" id="MDR6525763.1"/>
    </source>
</evidence>
<organism evidence="1 2">
    <name type="scientific">Chryseobacterium rhizosphaerae</name>
    <dbReference type="NCBI Taxonomy" id="395937"/>
    <lineage>
        <taxon>Bacteria</taxon>
        <taxon>Pseudomonadati</taxon>
        <taxon>Bacteroidota</taxon>
        <taxon>Flavobacteriia</taxon>
        <taxon>Flavobacteriales</taxon>
        <taxon>Weeksellaceae</taxon>
        <taxon>Chryseobacterium group</taxon>
        <taxon>Chryseobacterium</taxon>
    </lineage>
</organism>
<gene>
    <name evidence="1" type="ORF">J2787_001133</name>
</gene>